<keyword evidence="2" id="KW-1185">Reference proteome</keyword>
<organism evidence="1 2">
    <name type="scientific">Blastomyces gilchristii (strain SLH14081)</name>
    <name type="common">Blastomyces dermatitidis</name>
    <dbReference type="NCBI Taxonomy" id="559298"/>
    <lineage>
        <taxon>Eukaryota</taxon>
        <taxon>Fungi</taxon>
        <taxon>Dikarya</taxon>
        <taxon>Ascomycota</taxon>
        <taxon>Pezizomycotina</taxon>
        <taxon>Eurotiomycetes</taxon>
        <taxon>Eurotiomycetidae</taxon>
        <taxon>Onygenales</taxon>
        <taxon>Ajellomycetaceae</taxon>
        <taxon>Blastomyces</taxon>
    </lineage>
</organism>
<dbReference type="RefSeq" id="XP_002626295.2">
    <property type="nucleotide sequence ID" value="XM_002626249.2"/>
</dbReference>
<sequence>MVRYYNHPIKSGTHFYRVNSPFVSLKIYSYSGTNCMYMSDVWGTACSTSSCVWHALCNEIKKGSCFADCRASGDKSANMGVLCQIFDYMWAEFAHDITSLRSETVMPPKCLANGSMVIVIRGARRAGNVSNRMFLRRFRTLAIRIYGICGMKPSD</sequence>
<proteinExistence type="predicted"/>
<name>A0A179UK38_BLAGS</name>
<dbReference type="EMBL" id="GG657452">
    <property type="protein sequence ID" value="OAT07391.1"/>
    <property type="molecule type" value="Genomic_DNA"/>
</dbReference>
<accession>A0A179UK38</accession>
<gene>
    <name evidence="1" type="ORF">BDBG_03459</name>
</gene>
<protein>
    <submittedName>
        <fullName evidence="1">Uncharacterized protein</fullName>
    </submittedName>
</protein>
<dbReference type="VEuPathDB" id="FungiDB:BDBG_03459"/>
<dbReference type="KEGG" id="bgh:BDBG_03459"/>
<evidence type="ECO:0000313" key="2">
    <source>
        <dbReference type="Proteomes" id="UP000002038"/>
    </source>
</evidence>
<dbReference type="GeneID" id="8505601"/>
<reference evidence="2" key="1">
    <citation type="journal article" date="2015" name="PLoS Genet.">
        <title>The dynamic genome and transcriptome of the human fungal pathogen Blastomyces and close relative Emmonsia.</title>
        <authorList>
            <person name="Munoz J.F."/>
            <person name="Gauthier G.M."/>
            <person name="Desjardins C.A."/>
            <person name="Gallo J.E."/>
            <person name="Holder J."/>
            <person name="Sullivan T.D."/>
            <person name="Marty A.J."/>
            <person name="Carmen J.C."/>
            <person name="Chen Z."/>
            <person name="Ding L."/>
            <person name="Gujja S."/>
            <person name="Magrini V."/>
            <person name="Misas E."/>
            <person name="Mitreva M."/>
            <person name="Priest M."/>
            <person name="Saif S."/>
            <person name="Whiston E.A."/>
            <person name="Young S."/>
            <person name="Zeng Q."/>
            <person name="Goldman W.E."/>
            <person name="Mardis E.R."/>
            <person name="Taylor J.W."/>
            <person name="McEwen J.G."/>
            <person name="Clay O.K."/>
            <person name="Klein B.S."/>
            <person name="Cuomo C.A."/>
        </authorList>
    </citation>
    <scope>NUCLEOTIDE SEQUENCE [LARGE SCALE GENOMIC DNA]</scope>
    <source>
        <strain evidence="2">SLH14081</strain>
    </source>
</reference>
<evidence type="ECO:0000313" key="1">
    <source>
        <dbReference type="EMBL" id="OAT07391.1"/>
    </source>
</evidence>
<dbReference type="Proteomes" id="UP000002038">
    <property type="component" value="Unassembled WGS sequence"/>
</dbReference>
<dbReference type="AlphaFoldDB" id="A0A179UK38"/>